<dbReference type="Pfam" id="PF12625">
    <property type="entry name" value="Arabinose_bd"/>
    <property type="match status" value="1"/>
</dbReference>
<keyword evidence="6" id="KW-1185">Reference proteome</keyword>
<accession>A0A1I4V613</accession>
<sequence length="383" mass="42696">MTGMLTERDSPYLSFWAILLSFEDRLAMPVSSRLARSESARLPARYYALLLEMIGNAGNSLPRPLSTIGFDALSLQRPGATLALEQVDTLIAAAVEATAREDLGFHLGRLIKPSSHEFLGYALMTSATLDDALRLAARYWRLITPTFSLRHHRDDQDVCIDLEPALPMRPLTLRFHLEALAAAFHEEIGFLLAGRIPAYDLFLPESLAGAASRYRQLAPARVHFAAHGHAGIRIVLSGEAIARPLALADRHALKLARLRCDEALSRLTVEGSMAAWITLMLEESNDHQPRQQELARMLNLSTRTMNRRLAAEGQGFRNLGNLARQQRACRLLAGTRLAITRIAYQLGYRDAANFSRAFRRHHGMSPLDYRTRMSGPVDPGQRD</sequence>
<protein>
    <submittedName>
        <fullName evidence="5">AraC-type DNA-binding protein</fullName>
    </submittedName>
</protein>
<dbReference type="EMBL" id="FOVF01000001">
    <property type="protein sequence ID" value="SFM96612.1"/>
    <property type="molecule type" value="Genomic_DNA"/>
</dbReference>
<evidence type="ECO:0000256" key="3">
    <source>
        <dbReference type="ARBA" id="ARBA00023163"/>
    </source>
</evidence>
<dbReference type="PROSITE" id="PS01124">
    <property type="entry name" value="HTH_ARAC_FAMILY_2"/>
    <property type="match status" value="1"/>
</dbReference>
<dbReference type="GO" id="GO:0000976">
    <property type="term" value="F:transcription cis-regulatory region binding"/>
    <property type="evidence" value="ECO:0007669"/>
    <property type="project" value="TreeGrafter"/>
</dbReference>
<evidence type="ECO:0000256" key="1">
    <source>
        <dbReference type="ARBA" id="ARBA00023015"/>
    </source>
</evidence>
<dbReference type="PRINTS" id="PR00032">
    <property type="entry name" value="HTHARAC"/>
</dbReference>
<organism evidence="5 6">
    <name type="scientific">Dokdonella immobilis</name>
    <dbReference type="NCBI Taxonomy" id="578942"/>
    <lineage>
        <taxon>Bacteria</taxon>
        <taxon>Pseudomonadati</taxon>
        <taxon>Pseudomonadota</taxon>
        <taxon>Gammaproteobacteria</taxon>
        <taxon>Lysobacterales</taxon>
        <taxon>Rhodanobacteraceae</taxon>
        <taxon>Dokdonella</taxon>
    </lineage>
</organism>
<dbReference type="OrthoDB" id="9816461at2"/>
<dbReference type="GO" id="GO:0005829">
    <property type="term" value="C:cytosol"/>
    <property type="evidence" value="ECO:0007669"/>
    <property type="project" value="TreeGrafter"/>
</dbReference>
<dbReference type="InterPro" id="IPR009057">
    <property type="entry name" value="Homeodomain-like_sf"/>
</dbReference>
<dbReference type="STRING" id="578942.SAMN05216289_101150"/>
<dbReference type="InterPro" id="IPR018060">
    <property type="entry name" value="HTH_AraC"/>
</dbReference>
<dbReference type="Proteomes" id="UP000198575">
    <property type="component" value="Unassembled WGS sequence"/>
</dbReference>
<feature type="domain" description="HTH araC/xylS-type" evidence="4">
    <location>
        <begin position="271"/>
        <end position="372"/>
    </location>
</feature>
<dbReference type="PANTHER" id="PTHR47894:SF1">
    <property type="entry name" value="HTH-TYPE TRANSCRIPTIONAL REGULATOR VQSM"/>
    <property type="match status" value="1"/>
</dbReference>
<dbReference type="AlphaFoldDB" id="A0A1I4V613"/>
<evidence type="ECO:0000259" key="4">
    <source>
        <dbReference type="PROSITE" id="PS01124"/>
    </source>
</evidence>
<evidence type="ECO:0000256" key="2">
    <source>
        <dbReference type="ARBA" id="ARBA00023125"/>
    </source>
</evidence>
<dbReference type="SUPFAM" id="SSF46689">
    <property type="entry name" value="Homeodomain-like"/>
    <property type="match status" value="1"/>
</dbReference>
<proteinExistence type="predicted"/>
<reference evidence="5 6" key="1">
    <citation type="submission" date="2016-10" db="EMBL/GenBank/DDBJ databases">
        <authorList>
            <person name="de Groot N.N."/>
        </authorList>
    </citation>
    <scope>NUCLEOTIDE SEQUENCE [LARGE SCALE GENOMIC DNA]</scope>
    <source>
        <strain evidence="5 6">CGMCC 1.7659</strain>
    </source>
</reference>
<gene>
    <name evidence="5" type="ORF">SAMN05216289_101150</name>
</gene>
<dbReference type="PANTHER" id="PTHR47894">
    <property type="entry name" value="HTH-TYPE TRANSCRIPTIONAL REGULATOR GADX"/>
    <property type="match status" value="1"/>
</dbReference>
<dbReference type="GO" id="GO:0003700">
    <property type="term" value="F:DNA-binding transcription factor activity"/>
    <property type="evidence" value="ECO:0007669"/>
    <property type="project" value="InterPro"/>
</dbReference>
<dbReference type="InterPro" id="IPR020449">
    <property type="entry name" value="Tscrpt_reg_AraC-type_HTH"/>
</dbReference>
<keyword evidence="1" id="KW-0805">Transcription regulation</keyword>
<keyword evidence="3" id="KW-0804">Transcription</keyword>
<dbReference type="Gene3D" id="1.10.10.60">
    <property type="entry name" value="Homeodomain-like"/>
    <property type="match status" value="1"/>
</dbReference>
<dbReference type="InterPro" id="IPR032687">
    <property type="entry name" value="AraC-type_N"/>
</dbReference>
<evidence type="ECO:0000313" key="6">
    <source>
        <dbReference type="Proteomes" id="UP000198575"/>
    </source>
</evidence>
<keyword evidence="2 5" id="KW-0238">DNA-binding</keyword>
<name>A0A1I4V613_9GAMM</name>
<evidence type="ECO:0000313" key="5">
    <source>
        <dbReference type="EMBL" id="SFM96612.1"/>
    </source>
</evidence>
<dbReference type="Pfam" id="PF12833">
    <property type="entry name" value="HTH_18"/>
    <property type="match status" value="1"/>
</dbReference>
<dbReference type="SMART" id="SM00342">
    <property type="entry name" value="HTH_ARAC"/>
    <property type="match status" value="1"/>
</dbReference>